<organism evidence="2 3">
    <name type="scientific">Anaerosporomusa subterranea</name>
    <dbReference type="NCBI Taxonomy" id="1794912"/>
    <lineage>
        <taxon>Bacteria</taxon>
        <taxon>Bacillati</taxon>
        <taxon>Bacillota</taxon>
        <taxon>Negativicutes</taxon>
        <taxon>Acetonemataceae</taxon>
        <taxon>Anaerosporomusa</taxon>
    </lineage>
</organism>
<dbReference type="GO" id="GO:0017168">
    <property type="term" value="F:5-oxoprolinase (ATP-hydrolyzing) activity"/>
    <property type="evidence" value="ECO:0007669"/>
    <property type="project" value="UniProtKB-UniRule"/>
</dbReference>
<dbReference type="InterPro" id="IPR011330">
    <property type="entry name" value="Glyco_hydro/deAcase_b/a-brl"/>
</dbReference>
<dbReference type="STRING" id="1794912.AXX12_11850"/>
<sequence>MRIDLNCDMGESFGVYTLGYDEAAMPHVTSINVACGFHASDPLNMINTIKLAKKYNLAIGAHPAFPDLVGFGRRVMAASKEEIFADVVYQIGALAGVCQSQGLKLQHVKVHGAMYNMAEKDIAVGTVIAEAIKSVDPNLYMVCSCASPMVKAAQNVGVNYVEEAFADRAYTKEGTLVPRSQPGAVIHDVKEVAERVLGLVKTGKVRAIDGTEIALKADTICVHGDTPGAVEMIKGIRVMLDQEGVTLKAFGEK</sequence>
<dbReference type="Proteomes" id="UP000076268">
    <property type="component" value="Unassembled WGS sequence"/>
</dbReference>
<dbReference type="GO" id="GO:0005524">
    <property type="term" value="F:ATP binding"/>
    <property type="evidence" value="ECO:0007669"/>
    <property type="project" value="UniProtKB-UniRule"/>
</dbReference>
<comment type="subunit">
    <text evidence="1">Forms a complex composed of PxpA, PxpB and PxpC.</text>
</comment>
<comment type="function">
    <text evidence="1">Catalyzes the cleavage of 5-oxoproline to form L-glutamate coupled to the hydrolysis of ATP to ADP and inorganic phosphate.</text>
</comment>
<comment type="similarity">
    <text evidence="1">Belongs to the LamB/PxpA family.</text>
</comment>
<proteinExistence type="inferred from homology"/>
<dbReference type="HAMAP" id="MF_00691">
    <property type="entry name" value="PxpA"/>
    <property type="match status" value="1"/>
</dbReference>
<dbReference type="RefSeq" id="WP_066243810.1">
    <property type="nucleotide sequence ID" value="NZ_LSGP01000020.1"/>
</dbReference>
<name>A0A154BPU3_ANASB</name>
<dbReference type="SUPFAM" id="SSF88713">
    <property type="entry name" value="Glycoside hydrolase/deacetylase"/>
    <property type="match status" value="1"/>
</dbReference>
<comment type="caution">
    <text evidence="2">The sequence shown here is derived from an EMBL/GenBank/DDBJ whole genome shotgun (WGS) entry which is preliminary data.</text>
</comment>
<dbReference type="GO" id="GO:0005975">
    <property type="term" value="P:carbohydrate metabolic process"/>
    <property type="evidence" value="ECO:0007669"/>
    <property type="project" value="InterPro"/>
</dbReference>
<gene>
    <name evidence="1" type="primary">pxpA</name>
    <name evidence="2" type="ORF">AXX12_11850</name>
</gene>
<dbReference type="Pfam" id="PF03746">
    <property type="entry name" value="LamB_YcsF"/>
    <property type="match status" value="1"/>
</dbReference>
<dbReference type="OrthoDB" id="9773478at2"/>
<evidence type="ECO:0000256" key="1">
    <source>
        <dbReference type="HAMAP-Rule" id="MF_00691"/>
    </source>
</evidence>
<dbReference type="EMBL" id="LSGP01000020">
    <property type="protein sequence ID" value="KYZ75880.1"/>
    <property type="molecule type" value="Genomic_DNA"/>
</dbReference>
<dbReference type="PANTHER" id="PTHR30292">
    <property type="entry name" value="UNCHARACTERIZED PROTEIN YBGL-RELATED"/>
    <property type="match status" value="1"/>
</dbReference>
<dbReference type="AlphaFoldDB" id="A0A154BPU3"/>
<keyword evidence="1" id="KW-0378">Hydrolase</keyword>
<keyword evidence="1" id="KW-0547">Nucleotide-binding</keyword>
<dbReference type="CDD" id="cd10787">
    <property type="entry name" value="LamB_YcsF_like"/>
    <property type="match status" value="1"/>
</dbReference>
<dbReference type="Gene3D" id="3.20.20.370">
    <property type="entry name" value="Glycoside hydrolase/deacetylase"/>
    <property type="match status" value="1"/>
</dbReference>
<dbReference type="EC" id="3.5.2.9" evidence="1"/>
<protein>
    <recommendedName>
        <fullName evidence="1">5-oxoprolinase subunit A</fullName>
        <shortName evidence="1">5-OPase subunit A</shortName>
        <ecNumber evidence="1">3.5.2.9</ecNumber>
    </recommendedName>
    <alternativeName>
        <fullName evidence="1">5-oxoprolinase (ATP-hydrolyzing) subunit A</fullName>
    </alternativeName>
</protein>
<evidence type="ECO:0000313" key="2">
    <source>
        <dbReference type="EMBL" id="KYZ75880.1"/>
    </source>
</evidence>
<reference evidence="2 3" key="1">
    <citation type="submission" date="2016-02" db="EMBL/GenBank/DDBJ databases">
        <title>Anaerosporomusa subterraneum gen. nov., sp. nov., a spore-forming obligate anaerobe isolated from saprolite.</title>
        <authorList>
            <person name="Choi J.K."/>
            <person name="Shah M."/>
            <person name="Yee N."/>
        </authorList>
    </citation>
    <scope>NUCLEOTIDE SEQUENCE [LARGE SCALE GENOMIC DNA]</scope>
    <source>
        <strain evidence="2 3">RU4</strain>
    </source>
</reference>
<dbReference type="PANTHER" id="PTHR30292:SF0">
    <property type="entry name" value="5-OXOPROLINASE SUBUNIT A"/>
    <property type="match status" value="1"/>
</dbReference>
<comment type="catalytic activity">
    <reaction evidence="1">
        <text>5-oxo-L-proline + ATP + 2 H2O = L-glutamate + ADP + phosphate + H(+)</text>
        <dbReference type="Rhea" id="RHEA:10348"/>
        <dbReference type="ChEBI" id="CHEBI:15377"/>
        <dbReference type="ChEBI" id="CHEBI:15378"/>
        <dbReference type="ChEBI" id="CHEBI:29985"/>
        <dbReference type="ChEBI" id="CHEBI:30616"/>
        <dbReference type="ChEBI" id="CHEBI:43474"/>
        <dbReference type="ChEBI" id="CHEBI:58402"/>
        <dbReference type="ChEBI" id="CHEBI:456216"/>
        <dbReference type="EC" id="3.5.2.9"/>
    </reaction>
</comment>
<dbReference type="NCBIfam" id="NF003814">
    <property type="entry name" value="PRK05406.1-3"/>
    <property type="match status" value="1"/>
</dbReference>
<accession>A0A154BPU3</accession>
<dbReference type="InterPro" id="IPR005501">
    <property type="entry name" value="LamB/YcsF/PxpA-like"/>
</dbReference>
<keyword evidence="3" id="KW-1185">Reference proteome</keyword>
<evidence type="ECO:0000313" key="3">
    <source>
        <dbReference type="Proteomes" id="UP000076268"/>
    </source>
</evidence>
<keyword evidence="1" id="KW-0067">ATP-binding</keyword>
<dbReference type="NCBIfam" id="NF003816">
    <property type="entry name" value="PRK05406.1-5"/>
    <property type="match status" value="1"/>
</dbReference>